<evidence type="ECO:0000256" key="11">
    <source>
        <dbReference type="ARBA" id="ARBA00023303"/>
    </source>
</evidence>
<dbReference type="Gene3D" id="3.30.710.10">
    <property type="entry name" value="Potassium Channel Kv1.1, Chain A"/>
    <property type="match status" value="1"/>
</dbReference>
<evidence type="ECO:0000256" key="4">
    <source>
        <dbReference type="ARBA" id="ARBA00022692"/>
    </source>
</evidence>
<gene>
    <name evidence="16" type="primary">LOC116287039</name>
</gene>
<dbReference type="FunFam" id="1.10.287.70:FF:000002">
    <property type="entry name" value="Potassium voltage-gated channel subfamily a member"/>
    <property type="match status" value="1"/>
</dbReference>
<feature type="domain" description="BTB" evidence="14">
    <location>
        <begin position="19"/>
        <end position="122"/>
    </location>
</feature>
<dbReference type="InterPro" id="IPR005821">
    <property type="entry name" value="Ion_trans_dom"/>
</dbReference>
<dbReference type="InterPro" id="IPR011333">
    <property type="entry name" value="SKP1/BTB/POZ_sf"/>
</dbReference>
<evidence type="ECO:0000256" key="13">
    <source>
        <dbReference type="SAM" id="Phobius"/>
    </source>
</evidence>
<dbReference type="PRINTS" id="PR00169">
    <property type="entry name" value="KCHANNEL"/>
</dbReference>
<evidence type="ECO:0000256" key="3">
    <source>
        <dbReference type="ARBA" id="ARBA00022538"/>
    </source>
</evidence>
<dbReference type="SUPFAM" id="SSF81324">
    <property type="entry name" value="Voltage-gated potassium channels"/>
    <property type="match status" value="1"/>
</dbReference>
<evidence type="ECO:0000256" key="5">
    <source>
        <dbReference type="ARBA" id="ARBA00022826"/>
    </source>
</evidence>
<evidence type="ECO:0000256" key="1">
    <source>
        <dbReference type="ARBA" id="ARBA00004141"/>
    </source>
</evidence>
<evidence type="ECO:0000256" key="9">
    <source>
        <dbReference type="ARBA" id="ARBA00023065"/>
    </source>
</evidence>
<feature type="compositionally biased region" description="Polar residues" evidence="12">
    <location>
        <begin position="723"/>
        <end position="736"/>
    </location>
</feature>
<keyword evidence="6" id="KW-0851">Voltage-gated channel</keyword>
<dbReference type="InParanoid" id="A0A6P8H1J2"/>
<protein>
    <submittedName>
        <fullName evidence="16">Potassium voltage-gated channel protein Shaw-like</fullName>
    </submittedName>
</protein>
<dbReference type="SMART" id="SM00225">
    <property type="entry name" value="BTB"/>
    <property type="match status" value="1"/>
</dbReference>
<feature type="transmembrane region" description="Helical" evidence="13">
    <location>
        <begin position="225"/>
        <end position="247"/>
    </location>
</feature>
<feature type="transmembrane region" description="Helical" evidence="13">
    <location>
        <begin position="382"/>
        <end position="402"/>
    </location>
</feature>
<dbReference type="OrthoDB" id="5961775at2759"/>
<feature type="region of interest" description="Disordered" evidence="12">
    <location>
        <begin position="562"/>
        <end position="599"/>
    </location>
</feature>
<dbReference type="GO" id="GO:0001508">
    <property type="term" value="P:action potential"/>
    <property type="evidence" value="ECO:0007669"/>
    <property type="project" value="TreeGrafter"/>
</dbReference>
<dbReference type="Gene3D" id="1.20.120.350">
    <property type="entry name" value="Voltage-gated potassium channels. Chain C"/>
    <property type="match status" value="1"/>
</dbReference>
<evidence type="ECO:0000256" key="7">
    <source>
        <dbReference type="ARBA" id="ARBA00022958"/>
    </source>
</evidence>
<feature type="region of interest" description="Disordered" evidence="12">
    <location>
        <begin position="491"/>
        <end position="548"/>
    </location>
</feature>
<feature type="region of interest" description="Disordered" evidence="12">
    <location>
        <begin position="139"/>
        <end position="158"/>
    </location>
</feature>
<keyword evidence="4 13" id="KW-0812">Transmembrane</keyword>
<name>A0A6P8H1J2_ACTTE</name>
<dbReference type="InterPro" id="IPR000210">
    <property type="entry name" value="BTB/POZ_dom"/>
</dbReference>
<keyword evidence="9" id="KW-0406">Ion transport</keyword>
<evidence type="ECO:0000256" key="10">
    <source>
        <dbReference type="ARBA" id="ARBA00023136"/>
    </source>
</evidence>
<dbReference type="InterPro" id="IPR028325">
    <property type="entry name" value="VG_K_chnl"/>
</dbReference>
<dbReference type="GO" id="GO:0008076">
    <property type="term" value="C:voltage-gated potassium channel complex"/>
    <property type="evidence" value="ECO:0007669"/>
    <property type="project" value="InterPro"/>
</dbReference>
<dbReference type="KEGG" id="aten:116287039"/>
<dbReference type="InterPro" id="IPR003974">
    <property type="entry name" value="K_chnl_volt-dep_Kv3"/>
</dbReference>
<dbReference type="Pfam" id="PF00520">
    <property type="entry name" value="Ion_trans"/>
    <property type="match status" value="1"/>
</dbReference>
<dbReference type="PRINTS" id="PR01491">
    <property type="entry name" value="KVCHANNEL"/>
</dbReference>
<keyword evidence="8 13" id="KW-1133">Transmembrane helix</keyword>
<dbReference type="FunFam" id="3.30.710.10:FF:000002">
    <property type="entry name" value="Potassium voltage-gated channel subfamily C member 2"/>
    <property type="match status" value="1"/>
</dbReference>
<evidence type="ECO:0000256" key="12">
    <source>
        <dbReference type="SAM" id="MobiDB-lite"/>
    </source>
</evidence>
<feature type="transmembrane region" description="Helical" evidence="13">
    <location>
        <begin position="189"/>
        <end position="213"/>
    </location>
</feature>
<evidence type="ECO:0000256" key="2">
    <source>
        <dbReference type="ARBA" id="ARBA00022448"/>
    </source>
</evidence>
<feature type="region of interest" description="Disordered" evidence="12">
    <location>
        <begin position="701"/>
        <end position="736"/>
    </location>
</feature>
<feature type="transmembrane region" description="Helical" evidence="13">
    <location>
        <begin position="319"/>
        <end position="340"/>
    </location>
</feature>
<dbReference type="PRINTS" id="PR01498">
    <property type="entry name" value="SHAWCHANNEL"/>
</dbReference>
<feature type="compositionally biased region" description="Basic and acidic residues" evidence="12">
    <location>
        <begin position="145"/>
        <end position="158"/>
    </location>
</feature>
<dbReference type="AlphaFoldDB" id="A0A6P8H1J2"/>
<reference evidence="16" key="1">
    <citation type="submission" date="2025-08" db="UniProtKB">
        <authorList>
            <consortium name="RefSeq"/>
        </authorList>
    </citation>
    <scope>IDENTIFICATION</scope>
    <source>
        <tissue evidence="16">Tentacle</tissue>
    </source>
</reference>
<dbReference type="InterPro" id="IPR027359">
    <property type="entry name" value="Volt_channel_dom_sf"/>
</dbReference>
<feature type="compositionally biased region" description="Basic and acidic residues" evidence="12">
    <location>
        <begin position="564"/>
        <end position="575"/>
    </location>
</feature>
<dbReference type="PANTHER" id="PTHR11537">
    <property type="entry name" value="VOLTAGE-GATED POTASSIUM CHANNEL"/>
    <property type="match status" value="1"/>
</dbReference>
<proteinExistence type="predicted"/>
<dbReference type="SUPFAM" id="SSF54695">
    <property type="entry name" value="POZ domain"/>
    <property type="match status" value="1"/>
</dbReference>
<dbReference type="Proteomes" id="UP000515163">
    <property type="component" value="Unplaced"/>
</dbReference>
<feature type="transmembrane region" description="Helical" evidence="13">
    <location>
        <begin position="259"/>
        <end position="275"/>
    </location>
</feature>
<evidence type="ECO:0000313" key="15">
    <source>
        <dbReference type="Proteomes" id="UP000515163"/>
    </source>
</evidence>
<keyword evidence="11" id="KW-0407">Ion channel</keyword>
<keyword evidence="3" id="KW-0633">Potassium transport</keyword>
<dbReference type="CDD" id="cd18379">
    <property type="entry name" value="BTB_POZ_Kv3_KCNC"/>
    <property type="match status" value="1"/>
</dbReference>
<accession>A0A6P8H1J2</accession>
<evidence type="ECO:0000256" key="8">
    <source>
        <dbReference type="ARBA" id="ARBA00022989"/>
    </source>
</evidence>
<dbReference type="GO" id="GO:0051260">
    <property type="term" value="P:protein homooligomerization"/>
    <property type="evidence" value="ECO:0007669"/>
    <property type="project" value="InterPro"/>
</dbReference>
<keyword evidence="5" id="KW-0631">Potassium channel</keyword>
<keyword evidence="10 13" id="KW-0472">Membrane</keyword>
<evidence type="ECO:0000259" key="14">
    <source>
        <dbReference type="SMART" id="SM00225"/>
    </source>
</evidence>
<dbReference type="Gene3D" id="1.10.287.70">
    <property type="match status" value="1"/>
</dbReference>
<dbReference type="GeneID" id="116287039"/>
<comment type="subcellular location">
    <subcellularLocation>
        <location evidence="1">Membrane</location>
        <topology evidence="1">Multi-pass membrane protein</topology>
    </subcellularLocation>
</comment>
<keyword evidence="15" id="KW-1185">Reference proteome</keyword>
<dbReference type="GO" id="GO:0005251">
    <property type="term" value="F:delayed rectifier potassium channel activity"/>
    <property type="evidence" value="ECO:0007669"/>
    <property type="project" value="TreeGrafter"/>
</dbReference>
<dbReference type="InterPro" id="IPR003131">
    <property type="entry name" value="T1-type_BTB"/>
</dbReference>
<dbReference type="Pfam" id="PF02214">
    <property type="entry name" value="BTB_2"/>
    <property type="match status" value="1"/>
</dbReference>
<organism evidence="15 16">
    <name type="scientific">Actinia tenebrosa</name>
    <name type="common">Australian red waratah sea anemone</name>
    <dbReference type="NCBI Taxonomy" id="6105"/>
    <lineage>
        <taxon>Eukaryota</taxon>
        <taxon>Metazoa</taxon>
        <taxon>Cnidaria</taxon>
        <taxon>Anthozoa</taxon>
        <taxon>Hexacorallia</taxon>
        <taxon>Actiniaria</taxon>
        <taxon>Actiniidae</taxon>
        <taxon>Actinia</taxon>
    </lineage>
</organism>
<evidence type="ECO:0000256" key="6">
    <source>
        <dbReference type="ARBA" id="ARBA00022882"/>
    </source>
</evidence>
<dbReference type="PANTHER" id="PTHR11537:SF252">
    <property type="entry name" value="POTASSIUM VOLTAGE-GATED CHANNEL PROTEIN SHAW"/>
    <property type="match status" value="1"/>
</dbReference>
<dbReference type="InterPro" id="IPR003968">
    <property type="entry name" value="K_chnl_volt-dep_Kv"/>
</dbReference>
<dbReference type="RefSeq" id="XP_031549513.1">
    <property type="nucleotide sequence ID" value="XM_031693653.1"/>
</dbReference>
<feature type="compositionally biased region" description="Basic and acidic residues" evidence="12">
    <location>
        <begin position="514"/>
        <end position="546"/>
    </location>
</feature>
<evidence type="ECO:0000313" key="16">
    <source>
        <dbReference type="RefSeq" id="XP_031549513.1"/>
    </source>
</evidence>
<feature type="compositionally biased region" description="Polar residues" evidence="12">
    <location>
        <begin position="582"/>
        <end position="591"/>
    </location>
</feature>
<keyword evidence="7" id="KW-0630">Potassium</keyword>
<keyword evidence="2" id="KW-0813">Transport</keyword>
<sequence>MGSKKRLEIMPQVIDTTQKRITLNVGGQKHETYLSTIRNYPDTRLYWVVENVTKTIDYHSEKIELFFDRHPGIFSLVLNYYRTGKLHCPNDVCGPLFEEELAYWGIDEKNMEPCCWTSYIQHRDAENNLKSFNVAGDFEAEQDEEREKSKGTDDESDRHSSRIFSLWSKYKPKVWSILEDPRSSRAAKIFSIFSVVLVVLSVAASCAITLPQFSEANTNLHVSRVIFDVIEYVCGSWFTLEVVMRVVFSPNKVKLVKSWFFWIDLLSVVPFYVRLLSPEGDNLADALQMIRLLRLFRFFRLLYGLQVLLHTLKASSYELFLLLIILLIPVVMFSSIIFYVEKKLDRFETKFQSIPASFWFSLITMTTVGYGDMTPNSWAGKIIGGVCAIFGVLMVALPISIIGSNFNLYYAHAQARLKLPRKKNKFHFDSLTTAMARQALRRRAMRRKSPRWSGSEDPLSLCSRANSTVKANNFELLAWDGIASRKCAATDQTNNEVKKPSNRLTNKQRKLSRERRMSRNDRPPAKLGDLPEHEENENGLKTEKLPTSRLSLGSSSLLHLTSEVPHRKVTDDRSYRSRSYSMPLSTQNTQYPRPPRKYRSDSSTVCEYCSLPKDELDRENLPFNSYELCQCERITEGHEQQRKSSSFTLIIPSPEGTEDWVEVSSESVNFKDAYNPTCRSFSINSDNYKSSQSNNVEIYVRDEDTPLRTYPPDSDGHSRDLDSSFSPSFGTRKSSDNSTVPLLIVESNDQDNPIDSACCGFNHTKMPNIEIETSI</sequence>